<dbReference type="InterPro" id="IPR019775">
    <property type="entry name" value="WD40_repeat_CS"/>
</dbReference>
<comment type="subcellular location">
    <subcellularLocation>
        <location evidence="1">Nucleus</location>
    </subcellularLocation>
</comment>
<dbReference type="PROSITE" id="PS00678">
    <property type="entry name" value="WD_REPEATS_1"/>
    <property type="match status" value="1"/>
</dbReference>
<proteinExistence type="predicted"/>
<dbReference type="STRING" id="400682.A0A1X7VGP6"/>
<dbReference type="InterPro" id="IPR044633">
    <property type="entry name" value="CstF1-like"/>
</dbReference>
<dbReference type="EnsemblMetazoa" id="XM_011412003.2">
    <property type="protein sequence ID" value="XP_011410305.2"/>
    <property type="gene ID" value="LOC100633627"/>
</dbReference>
<dbReference type="AlphaFoldDB" id="A0A1X7VGP6"/>
<evidence type="ECO:0000259" key="8">
    <source>
        <dbReference type="Pfam" id="PF16699"/>
    </source>
</evidence>
<dbReference type="Proteomes" id="UP000007879">
    <property type="component" value="Unassembled WGS sequence"/>
</dbReference>
<dbReference type="SUPFAM" id="SSF50978">
    <property type="entry name" value="WD40 repeat-like"/>
    <property type="match status" value="1"/>
</dbReference>
<dbReference type="EnsemblMetazoa" id="Aqu2.1.39133_001">
    <property type="protein sequence ID" value="Aqu2.1.39133_001"/>
    <property type="gene ID" value="Aqu2.1.39133"/>
</dbReference>
<dbReference type="Gene3D" id="1.20.960.50">
    <property type="entry name" value="Cleavage stimulation factor subunit 1, dimerisation domain"/>
    <property type="match status" value="1"/>
</dbReference>
<accession>A0A1X7VGP6</accession>
<reference evidence="10" key="1">
    <citation type="journal article" date="2010" name="Nature">
        <title>The Amphimedon queenslandica genome and the evolution of animal complexity.</title>
        <authorList>
            <person name="Srivastava M."/>
            <person name="Simakov O."/>
            <person name="Chapman J."/>
            <person name="Fahey B."/>
            <person name="Gauthier M.E."/>
            <person name="Mitros T."/>
            <person name="Richards G.S."/>
            <person name="Conaco C."/>
            <person name="Dacre M."/>
            <person name="Hellsten U."/>
            <person name="Larroux C."/>
            <person name="Putnam N.H."/>
            <person name="Stanke M."/>
            <person name="Adamska M."/>
            <person name="Darling A."/>
            <person name="Degnan S.M."/>
            <person name="Oakley T.H."/>
            <person name="Plachetzki D.C."/>
            <person name="Zhai Y."/>
            <person name="Adamski M."/>
            <person name="Calcino A."/>
            <person name="Cummins S.F."/>
            <person name="Goodstein D.M."/>
            <person name="Harris C."/>
            <person name="Jackson D.J."/>
            <person name="Leys S.P."/>
            <person name="Shu S."/>
            <person name="Woodcroft B.J."/>
            <person name="Vervoort M."/>
            <person name="Kosik K.S."/>
            <person name="Manning G."/>
            <person name="Degnan B.M."/>
            <person name="Rokhsar D.S."/>
        </authorList>
    </citation>
    <scope>NUCLEOTIDE SEQUENCE [LARGE SCALE GENOMIC DNA]</scope>
</reference>
<dbReference type="InterPro" id="IPR038184">
    <property type="entry name" value="CSTF1_dimer_sf"/>
</dbReference>
<name>A0A1X7VGP6_AMPQE</name>
<keyword evidence="3" id="KW-0507">mRNA processing</keyword>
<evidence type="ECO:0000256" key="3">
    <source>
        <dbReference type="ARBA" id="ARBA00022664"/>
    </source>
</evidence>
<keyword evidence="10" id="KW-1185">Reference proteome</keyword>
<evidence type="ECO:0000256" key="2">
    <source>
        <dbReference type="ARBA" id="ARBA00022574"/>
    </source>
</evidence>
<feature type="domain" description="Cleavage stimulation factor subunit 1 dimerisation" evidence="8">
    <location>
        <begin position="6"/>
        <end position="60"/>
    </location>
</feature>
<dbReference type="Pfam" id="PF16699">
    <property type="entry name" value="CSTF1_dimer"/>
    <property type="match status" value="1"/>
</dbReference>
<dbReference type="InterPro" id="IPR036322">
    <property type="entry name" value="WD40_repeat_dom_sf"/>
</dbReference>
<feature type="repeat" description="WD" evidence="7">
    <location>
        <begin position="247"/>
        <end position="288"/>
    </location>
</feature>
<dbReference type="InterPro" id="IPR015943">
    <property type="entry name" value="WD40/YVTN_repeat-like_dom_sf"/>
</dbReference>
<dbReference type="InParanoid" id="A0A1X7VGP6"/>
<dbReference type="SMART" id="SM00320">
    <property type="entry name" value="WD40"/>
    <property type="match status" value="6"/>
</dbReference>
<dbReference type="InterPro" id="IPR001680">
    <property type="entry name" value="WD40_rpt"/>
</dbReference>
<dbReference type="GO" id="GO:0031124">
    <property type="term" value="P:mRNA 3'-end processing"/>
    <property type="evidence" value="ECO:0007669"/>
    <property type="project" value="InterPro"/>
</dbReference>
<feature type="repeat" description="WD" evidence="7">
    <location>
        <begin position="298"/>
        <end position="332"/>
    </location>
</feature>
<protein>
    <recommendedName>
        <fullName evidence="6">Cleavage stimulation factor 50 kDa subunit</fullName>
    </recommendedName>
</protein>
<dbReference type="FunFam" id="1.20.960.50:FF:000001">
    <property type="entry name" value="Cleavage stimulation factor subunit 1"/>
    <property type="match status" value="1"/>
</dbReference>
<dbReference type="OrthoDB" id="14421at2759"/>
<reference evidence="9" key="2">
    <citation type="submission" date="2017-05" db="UniProtKB">
        <authorList>
            <consortium name="EnsemblMetazoa"/>
        </authorList>
    </citation>
    <scope>IDENTIFICATION</scope>
</reference>
<evidence type="ECO:0000256" key="5">
    <source>
        <dbReference type="ARBA" id="ARBA00023242"/>
    </source>
</evidence>
<dbReference type="FunCoup" id="A0A1X7VGP6">
    <property type="interactions" value="642"/>
</dbReference>
<gene>
    <name evidence="9" type="primary">100633627</name>
</gene>
<evidence type="ECO:0000313" key="9">
    <source>
        <dbReference type="EnsemblMetazoa" id="Aqu2.1.39133_001"/>
    </source>
</evidence>
<keyword evidence="2 7" id="KW-0853">WD repeat</keyword>
<dbReference type="InterPro" id="IPR032028">
    <property type="entry name" value="CSTF1_dimer"/>
</dbReference>
<feature type="repeat" description="WD" evidence="7">
    <location>
        <begin position="158"/>
        <end position="199"/>
    </location>
</feature>
<dbReference type="KEGG" id="aqu:100633627"/>
<dbReference type="eggNOG" id="KOG0640">
    <property type="taxonomic scope" value="Eukaryota"/>
</dbReference>
<dbReference type="PANTHER" id="PTHR44133:SF2">
    <property type="entry name" value="CLEAVAGE STIMULATION FACTOR SUBUNIT 1"/>
    <property type="match status" value="1"/>
</dbReference>
<keyword evidence="5" id="KW-0539">Nucleus</keyword>
<organism evidence="9">
    <name type="scientific">Amphimedon queenslandica</name>
    <name type="common">Sponge</name>
    <dbReference type="NCBI Taxonomy" id="400682"/>
    <lineage>
        <taxon>Eukaryota</taxon>
        <taxon>Metazoa</taxon>
        <taxon>Porifera</taxon>
        <taxon>Demospongiae</taxon>
        <taxon>Heteroscleromorpha</taxon>
        <taxon>Haplosclerida</taxon>
        <taxon>Niphatidae</taxon>
        <taxon>Amphimedon</taxon>
    </lineage>
</organism>
<sequence>MEATSSVKEREHLYRLIVSQLRYDGYESAASNLARNFSAYPPCAPSSRLSHLVRLGNQMEGEASKPDHSDVLSHISGRGIMDLEFESDEKIMSPPAHRHELGYVTSHKGPVLCSNFSHDGRLVATGSADMSIRILDVDRMATKSTVGQQDPHPVIRTLYDHSDAILSLSFHPTVSVLASGSRDNFIKFFDYSKPSVKRAYRSVIEVASVRCLTFHPSGDYILVGTEQSTLRLYDANTFQCFVSSDARDQHSSSINSVHYSVDGKMYVTASSDGSLKVWDGVSNRCINTFKSAHGGEPVGSARLSKNSKFVLTSGMDGYARLWELSSGNCLNNYKPNKISKPQFLPTAVFSHTEDYVLMGEEHQNMIFCWETRTTQSYKPLFTSHQGPVRTLCHSPLVPAFITGGEDCKIRFFCCKDRQN</sequence>
<evidence type="ECO:0000256" key="1">
    <source>
        <dbReference type="ARBA" id="ARBA00004123"/>
    </source>
</evidence>
<dbReference type="PROSITE" id="PS50082">
    <property type="entry name" value="WD_REPEATS_2"/>
    <property type="match status" value="4"/>
</dbReference>
<dbReference type="Gene3D" id="2.130.10.10">
    <property type="entry name" value="YVTN repeat-like/Quinoprotein amine dehydrogenase"/>
    <property type="match status" value="2"/>
</dbReference>
<dbReference type="GO" id="GO:0005848">
    <property type="term" value="C:mRNA cleavage stimulating factor complex"/>
    <property type="evidence" value="ECO:0007669"/>
    <property type="project" value="InterPro"/>
</dbReference>
<feature type="repeat" description="WD" evidence="7">
    <location>
        <begin position="104"/>
        <end position="145"/>
    </location>
</feature>
<evidence type="ECO:0000256" key="4">
    <source>
        <dbReference type="ARBA" id="ARBA00022737"/>
    </source>
</evidence>
<dbReference type="GO" id="GO:0003723">
    <property type="term" value="F:RNA binding"/>
    <property type="evidence" value="ECO:0007669"/>
    <property type="project" value="TreeGrafter"/>
</dbReference>
<dbReference type="CDD" id="cd00200">
    <property type="entry name" value="WD40"/>
    <property type="match status" value="1"/>
</dbReference>
<evidence type="ECO:0000256" key="6">
    <source>
        <dbReference type="ARBA" id="ARBA00029851"/>
    </source>
</evidence>
<dbReference type="Pfam" id="PF00400">
    <property type="entry name" value="WD40"/>
    <property type="match status" value="6"/>
</dbReference>
<dbReference type="PANTHER" id="PTHR44133">
    <property type="entry name" value="CLEAVAGE STIMULATION FACTOR SUBUNIT 1"/>
    <property type="match status" value="1"/>
</dbReference>
<keyword evidence="4" id="KW-0677">Repeat</keyword>
<evidence type="ECO:0000313" key="10">
    <source>
        <dbReference type="Proteomes" id="UP000007879"/>
    </source>
</evidence>
<evidence type="ECO:0000256" key="7">
    <source>
        <dbReference type="PROSITE-ProRule" id="PRU00221"/>
    </source>
</evidence>
<dbReference type="PROSITE" id="PS50294">
    <property type="entry name" value="WD_REPEATS_REGION"/>
    <property type="match status" value="3"/>
</dbReference>